<dbReference type="Gene3D" id="1.20.58.1690">
    <property type="match status" value="1"/>
</dbReference>
<organism evidence="4 5">
    <name type="scientific">Lachnobacterium bovis</name>
    <dbReference type="NCBI Taxonomy" id="140626"/>
    <lineage>
        <taxon>Bacteria</taxon>
        <taxon>Bacillati</taxon>
        <taxon>Bacillota</taxon>
        <taxon>Clostridia</taxon>
        <taxon>Lachnospirales</taxon>
        <taxon>Lachnospiraceae</taxon>
        <taxon>Lachnobacterium</taxon>
    </lineage>
</organism>
<sequence length="286" mass="32867">MEVIFINIKKHLLIFSSLVLCSITVLGCGSTNNNTSNNTTQKDDVSLKESNNSNDSSNNNSSNSESNNDSNKNDIQNNDNSNNNNNNNNNNNKNNSNNNNKNNSNNNNKNNDNSSNKDSKKETVKKENQTNSQQKSKFTIPFNKLKKITQSDGEFDNNEFIEQTAIRKALATEDSYYKLMNRYCEDVLEIRDIGSVTDPINGDIDKRLYTNKDFEGASKTVLKILRNEIYARHGYIFNDQKLFNYFITLTWYIPTTYSQDFDESVLNDYERKNIKFILELEKNAKD</sequence>
<dbReference type="RefSeq" id="WP_074730809.1">
    <property type="nucleotide sequence ID" value="NZ_FOGW01000022.1"/>
</dbReference>
<feature type="compositionally biased region" description="Low complexity" evidence="1">
    <location>
        <begin position="48"/>
        <end position="114"/>
    </location>
</feature>
<dbReference type="Pfam" id="PF13308">
    <property type="entry name" value="YARHG"/>
    <property type="match status" value="1"/>
</dbReference>
<dbReference type="InterPro" id="IPR025582">
    <property type="entry name" value="YARHG_dom"/>
</dbReference>
<dbReference type="InterPro" id="IPR038434">
    <property type="entry name" value="YARHG_sf"/>
</dbReference>
<feature type="region of interest" description="Disordered" evidence="1">
    <location>
        <begin position="30"/>
        <end position="138"/>
    </location>
</feature>
<dbReference type="GO" id="GO:0004402">
    <property type="term" value="F:histone acetyltransferase activity"/>
    <property type="evidence" value="ECO:0007669"/>
    <property type="project" value="TreeGrafter"/>
</dbReference>
<feature type="domain" description="YARHG" evidence="3">
    <location>
        <begin position="197"/>
        <end position="282"/>
    </location>
</feature>
<dbReference type="SMART" id="SM01324">
    <property type="entry name" value="YARHG"/>
    <property type="match status" value="1"/>
</dbReference>
<feature type="compositionally biased region" description="Low complexity" evidence="1">
    <location>
        <begin position="30"/>
        <end position="40"/>
    </location>
</feature>
<evidence type="ECO:0000259" key="3">
    <source>
        <dbReference type="SMART" id="SM01324"/>
    </source>
</evidence>
<reference evidence="5" key="1">
    <citation type="submission" date="2016-10" db="EMBL/GenBank/DDBJ databases">
        <authorList>
            <person name="Varghese N."/>
            <person name="Submissions S."/>
        </authorList>
    </citation>
    <scope>NUCLEOTIDE SEQUENCE [LARGE SCALE GENOMIC DNA]</scope>
    <source>
        <strain evidence="5">S1b</strain>
    </source>
</reference>
<evidence type="ECO:0000256" key="1">
    <source>
        <dbReference type="SAM" id="MobiDB-lite"/>
    </source>
</evidence>
<feature type="chain" id="PRO_5039121451" evidence="2">
    <location>
        <begin position="28"/>
        <end position="286"/>
    </location>
</feature>
<evidence type="ECO:0000256" key="2">
    <source>
        <dbReference type="SAM" id="SignalP"/>
    </source>
</evidence>
<proteinExistence type="predicted"/>
<protein>
    <submittedName>
        <fullName evidence="4">YARHG domain-containing protein</fullName>
    </submittedName>
</protein>
<keyword evidence="5" id="KW-1185">Reference proteome</keyword>
<accession>A0A1H9U1M9</accession>
<evidence type="ECO:0000313" key="5">
    <source>
        <dbReference type="Proteomes" id="UP000182471"/>
    </source>
</evidence>
<dbReference type="Proteomes" id="UP000182471">
    <property type="component" value="Unassembled WGS sequence"/>
</dbReference>
<feature type="compositionally biased region" description="Basic and acidic residues" evidence="1">
    <location>
        <begin position="115"/>
        <end position="128"/>
    </location>
</feature>
<name>A0A1H9U1M9_9FIRM</name>
<evidence type="ECO:0000313" key="4">
    <source>
        <dbReference type="EMBL" id="SES03168.1"/>
    </source>
</evidence>
<keyword evidence="2" id="KW-0732">Signal</keyword>
<dbReference type="AlphaFoldDB" id="A0A1H9U1M9"/>
<dbReference type="EMBL" id="FOGW01000022">
    <property type="protein sequence ID" value="SES03168.1"/>
    <property type="molecule type" value="Genomic_DNA"/>
</dbReference>
<dbReference type="PANTHER" id="PTHR20916">
    <property type="entry name" value="CYSTEINE AND GLYCINE-RICH PROTEIN 2 BINDING PROTEIN"/>
    <property type="match status" value="1"/>
</dbReference>
<gene>
    <name evidence="4" type="ORF">SAMN02910429_01870</name>
</gene>
<dbReference type="PANTHER" id="PTHR20916:SF26">
    <property type="entry name" value="CYSTEINE-RICH PROTEIN 2-BINDING PROTEIN"/>
    <property type="match status" value="1"/>
</dbReference>
<feature type="signal peptide" evidence="2">
    <location>
        <begin position="1"/>
        <end position="27"/>
    </location>
</feature>